<evidence type="ECO:0000256" key="1">
    <source>
        <dbReference type="SAM" id="MobiDB-lite"/>
    </source>
</evidence>
<comment type="caution">
    <text evidence="2">The sequence shown here is derived from an EMBL/GenBank/DDBJ whole genome shotgun (WGS) entry which is preliminary data.</text>
</comment>
<accession>A0A6V7HAS3</accession>
<sequence length="84" mass="9798">FTVCERGCCSNVGNKLDRSLLEQNSNNKNEQRKSRRTDVGSQACGRSKIRFSEYFSNEKNIHERLYLLKKFWTADAITIPVRLQ</sequence>
<dbReference type="AlphaFoldDB" id="A0A6V7HAS3"/>
<proteinExistence type="predicted"/>
<protein>
    <submittedName>
        <fullName evidence="2">Uncharacterized protein</fullName>
    </submittedName>
</protein>
<dbReference type="Proteomes" id="UP000752696">
    <property type="component" value="Unassembled WGS sequence"/>
</dbReference>
<keyword evidence="3" id="KW-1185">Reference proteome</keyword>
<gene>
    <name evidence="2" type="ORF">MHI_LOCUS692818</name>
</gene>
<feature type="non-terminal residue" evidence="2">
    <location>
        <position position="1"/>
    </location>
</feature>
<evidence type="ECO:0000313" key="3">
    <source>
        <dbReference type="Proteomes" id="UP000752696"/>
    </source>
</evidence>
<dbReference type="EMBL" id="CAJDYZ010009630">
    <property type="protein sequence ID" value="CAD1476886.1"/>
    <property type="molecule type" value="Genomic_DNA"/>
</dbReference>
<organism evidence="2 3">
    <name type="scientific">Heterotrigona itama</name>
    <dbReference type="NCBI Taxonomy" id="395501"/>
    <lineage>
        <taxon>Eukaryota</taxon>
        <taxon>Metazoa</taxon>
        <taxon>Ecdysozoa</taxon>
        <taxon>Arthropoda</taxon>
        <taxon>Hexapoda</taxon>
        <taxon>Insecta</taxon>
        <taxon>Pterygota</taxon>
        <taxon>Neoptera</taxon>
        <taxon>Endopterygota</taxon>
        <taxon>Hymenoptera</taxon>
        <taxon>Apocrita</taxon>
        <taxon>Aculeata</taxon>
        <taxon>Apoidea</taxon>
        <taxon>Anthophila</taxon>
        <taxon>Apidae</taxon>
        <taxon>Heterotrigona</taxon>
    </lineage>
</organism>
<evidence type="ECO:0000313" key="2">
    <source>
        <dbReference type="EMBL" id="CAD1476886.1"/>
    </source>
</evidence>
<dbReference type="OrthoDB" id="10635520at2759"/>
<feature type="region of interest" description="Disordered" evidence="1">
    <location>
        <begin position="20"/>
        <end position="43"/>
    </location>
</feature>
<name>A0A6V7HAS3_9HYME</name>
<feature type="compositionally biased region" description="Basic and acidic residues" evidence="1">
    <location>
        <begin position="29"/>
        <end position="38"/>
    </location>
</feature>
<reference evidence="2" key="1">
    <citation type="submission" date="2020-07" db="EMBL/GenBank/DDBJ databases">
        <authorList>
            <person name="Nazaruddin N."/>
        </authorList>
    </citation>
    <scope>NUCLEOTIDE SEQUENCE</scope>
</reference>